<keyword evidence="2" id="KW-1185">Reference proteome</keyword>
<dbReference type="AlphaFoldDB" id="A0A9P1P310"/>
<sequence length="53" mass="6114">MLLRLALWVLLVIIGAFGDYRRSLQPNIRGREWSRLHPLPFKTGRETFTSSGS</sequence>
<accession>A0A9P1P310</accession>
<evidence type="ECO:0000313" key="2">
    <source>
        <dbReference type="Proteomes" id="UP000032946"/>
    </source>
</evidence>
<dbReference type="Proteomes" id="UP000032946">
    <property type="component" value="Chromosome"/>
</dbReference>
<name>A0A9P1P310_9CYAN</name>
<protein>
    <submittedName>
        <fullName evidence="1">Uncharacterized protein</fullName>
    </submittedName>
</protein>
<proteinExistence type="predicted"/>
<dbReference type="EMBL" id="FO818640">
    <property type="protein sequence ID" value="CDM98422.1"/>
    <property type="molecule type" value="Genomic_DNA"/>
</dbReference>
<gene>
    <name evidence="1" type="ORF">ARTHRO_61023</name>
</gene>
<reference evidence="1 2" key="1">
    <citation type="submission" date="2014-02" db="EMBL/GenBank/DDBJ databases">
        <authorList>
            <person name="Genoscope - CEA"/>
        </authorList>
    </citation>
    <scope>NUCLEOTIDE SEQUENCE [LARGE SCALE GENOMIC DNA]</scope>
    <source>
        <strain evidence="1 2">PCC 8005</strain>
    </source>
</reference>
<evidence type="ECO:0000313" key="1">
    <source>
        <dbReference type="EMBL" id="CDM98422.1"/>
    </source>
</evidence>
<organism evidence="1 2">
    <name type="scientific">Limnospira indica PCC 8005</name>
    <dbReference type="NCBI Taxonomy" id="376219"/>
    <lineage>
        <taxon>Bacteria</taxon>
        <taxon>Bacillati</taxon>
        <taxon>Cyanobacteriota</taxon>
        <taxon>Cyanophyceae</taxon>
        <taxon>Oscillatoriophycideae</taxon>
        <taxon>Oscillatoriales</taxon>
        <taxon>Sirenicapillariaceae</taxon>
        <taxon>Limnospira</taxon>
    </lineage>
</organism>